<reference evidence="1 2" key="1">
    <citation type="submission" date="2024-07" db="EMBL/GenBank/DDBJ databases">
        <title>Chromosome-level genome assembly of the water stick insect Ranatra chinensis (Heteroptera: Nepidae).</title>
        <authorList>
            <person name="Liu X."/>
        </authorList>
    </citation>
    <scope>NUCLEOTIDE SEQUENCE [LARGE SCALE GENOMIC DNA]</scope>
    <source>
        <strain evidence="1">Cailab_2021Rc</strain>
        <tissue evidence="1">Muscle</tissue>
    </source>
</reference>
<evidence type="ECO:0000313" key="1">
    <source>
        <dbReference type="EMBL" id="KAL1138818.1"/>
    </source>
</evidence>
<dbReference type="EMBL" id="JBFDAA010000003">
    <property type="protein sequence ID" value="KAL1138818.1"/>
    <property type="molecule type" value="Genomic_DNA"/>
</dbReference>
<dbReference type="PANTHER" id="PTHR15892:SF2">
    <property type="entry name" value="LARGE RIBOSOMAL SUBUNIT PROTEIN UL30M"/>
    <property type="match status" value="1"/>
</dbReference>
<dbReference type="Proteomes" id="UP001558652">
    <property type="component" value="Unassembled WGS sequence"/>
</dbReference>
<evidence type="ECO:0000313" key="2">
    <source>
        <dbReference type="Proteomes" id="UP001558652"/>
    </source>
</evidence>
<dbReference type="AlphaFoldDB" id="A0ABD0ZDC3"/>
<evidence type="ECO:0008006" key="3">
    <source>
        <dbReference type="Google" id="ProtNLM"/>
    </source>
</evidence>
<organism evidence="1 2">
    <name type="scientific">Ranatra chinensis</name>
    <dbReference type="NCBI Taxonomy" id="642074"/>
    <lineage>
        <taxon>Eukaryota</taxon>
        <taxon>Metazoa</taxon>
        <taxon>Ecdysozoa</taxon>
        <taxon>Arthropoda</taxon>
        <taxon>Hexapoda</taxon>
        <taxon>Insecta</taxon>
        <taxon>Pterygota</taxon>
        <taxon>Neoptera</taxon>
        <taxon>Paraneoptera</taxon>
        <taxon>Hemiptera</taxon>
        <taxon>Heteroptera</taxon>
        <taxon>Panheteroptera</taxon>
        <taxon>Nepomorpha</taxon>
        <taxon>Nepidae</taxon>
        <taxon>Ranatrinae</taxon>
        <taxon>Ranatra</taxon>
    </lineage>
</organism>
<dbReference type="PANTHER" id="PTHR15892">
    <property type="entry name" value="MITOCHONDRIAL RIBOSOMAL PROTEIN L30"/>
    <property type="match status" value="1"/>
</dbReference>
<dbReference type="CDD" id="cd00355">
    <property type="entry name" value="Ribosomal_L30_like"/>
    <property type="match status" value="1"/>
</dbReference>
<keyword evidence="2" id="KW-1185">Reference proteome</keyword>
<dbReference type="InterPro" id="IPR005996">
    <property type="entry name" value="Ribosomal_uL30_bac-type"/>
</dbReference>
<sequence length="180" mass="21231">MSFRVLNRNNIYYNLCSVNYVFKHGLKSWTGGIKYDGFKYFPRFPEEKDPEYEPSKLLMIQRVKPFKGNEYWLKKILVDLRLDGKTGEIAIVKNIPEMIAKLYKIKHLIQITPIRTPNGLPDGNDLRAGYLKENGEFIVTKRVQPDEVRLRATHEFQTDPARLDSETLIKQSREKWNNPW</sequence>
<dbReference type="InterPro" id="IPR036919">
    <property type="entry name" value="Ribo_uL30_ferredoxin-like_sf"/>
</dbReference>
<name>A0ABD0ZDC3_9HEMI</name>
<accession>A0ABD0ZDC3</accession>
<protein>
    <recommendedName>
        <fullName evidence="3">39S ribosomal protein L30, mitochondrial</fullName>
    </recommendedName>
</protein>
<gene>
    <name evidence="1" type="ORF">AAG570_008880</name>
</gene>
<dbReference type="SUPFAM" id="SSF55129">
    <property type="entry name" value="Ribosomal protein L30p/L7e"/>
    <property type="match status" value="1"/>
</dbReference>
<proteinExistence type="predicted"/>
<comment type="caution">
    <text evidence="1">The sequence shown here is derived from an EMBL/GenBank/DDBJ whole genome shotgun (WGS) entry which is preliminary data.</text>
</comment>